<evidence type="ECO:0000313" key="2">
    <source>
        <dbReference type="WBParaSite" id="MhA1_Contig1607.frz3.gene4"/>
    </source>
</evidence>
<accession>A0A1I8B8H1</accession>
<keyword evidence="1" id="KW-1185">Reference proteome</keyword>
<evidence type="ECO:0000313" key="1">
    <source>
        <dbReference type="Proteomes" id="UP000095281"/>
    </source>
</evidence>
<sequence length="173" mass="20260">MTRPPSLTIINRERSKNYHNKFSTDLAAIKEVNGCNNKNERVINPTEQSQKKLINYYIGKNKTFGDTRQKFFDKKGRSNRTRILNRLDNLEQKIEYVRGLAALYKFGEVSTTRFNEVGKKFVNVVLAICGIPLYCQYKRTKHADGGDLKIMEKEIDKFIECIHFDKKECKRLM</sequence>
<dbReference type="Proteomes" id="UP000095281">
    <property type="component" value="Unplaced"/>
</dbReference>
<organism evidence="1 2">
    <name type="scientific">Meloidogyne hapla</name>
    <name type="common">Root-knot nematode worm</name>
    <dbReference type="NCBI Taxonomy" id="6305"/>
    <lineage>
        <taxon>Eukaryota</taxon>
        <taxon>Metazoa</taxon>
        <taxon>Ecdysozoa</taxon>
        <taxon>Nematoda</taxon>
        <taxon>Chromadorea</taxon>
        <taxon>Rhabditida</taxon>
        <taxon>Tylenchina</taxon>
        <taxon>Tylenchomorpha</taxon>
        <taxon>Tylenchoidea</taxon>
        <taxon>Meloidogynidae</taxon>
        <taxon>Meloidogyninae</taxon>
        <taxon>Meloidogyne</taxon>
    </lineage>
</organism>
<reference evidence="2" key="1">
    <citation type="submission" date="2016-11" db="UniProtKB">
        <authorList>
            <consortium name="WormBaseParasite"/>
        </authorList>
    </citation>
    <scope>IDENTIFICATION</scope>
</reference>
<dbReference type="AlphaFoldDB" id="A0A1I8B8H1"/>
<protein>
    <submittedName>
        <fullName evidence="2">Uncharacterized protein</fullName>
    </submittedName>
</protein>
<name>A0A1I8B8H1_MELHA</name>
<proteinExistence type="predicted"/>
<dbReference type="WBParaSite" id="MhA1_Contig1607.frz3.gene4">
    <property type="protein sequence ID" value="MhA1_Contig1607.frz3.gene4"/>
    <property type="gene ID" value="MhA1_Contig1607.frz3.gene4"/>
</dbReference>